<keyword evidence="11" id="KW-1185">Reference proteome</keyword>
<feature type="non-terminal residue" evidence="10">
    <location>
        <position position="1"/>
    </location>
</feature>
<dbReference type="GO" id="GO:0030552">
    <property type="term" value="F:cAMP binding"/>
    <property type="evidence" value="ECO:0007669"/>
    <property type="project" value="TreeGrafter"/>
</dbReference>
<proteinExistence type="predicted"/>
<evidence type="ECO:0000256" key="4">
    <source>
        <dbReference type="ARBA" id="ARBA00022692"/>
    </source>
</evidence>
<evidence type="ECO:0000256" key="1">
    <source>
        <dbReference type="ARBA" id="ARBA00004141"/>
    </source>
</evidence>
<keyword evidence="4 8" id="KW-0812">Transmembrane</keyword>
<evidence type="ECO:0000256" key="8">
    <source>
        <dbReference type="SAM" id="Phobius"/>
    </source>
</evidence>
<dbReference type="Proteomes" id="UP000752696">
    <property type="component" value="Unassembled WGS sequence"/>
</dbReference>
<dbReference type="EMBL" id="CAJDYZ010011637">
    <property type="protein sequence ID" value="CAD1479767.1"/>
    <property type="molecule type" value="Genomic_DNA"/>
</dbReference>
<keyword evidence="3" id="KW-1003">Cell membrane</keyword>
<dbReference type="GO" id="GO:0042391">
    <property type="term" value="P:regulation of membrane potential"/>
    <property type="evidence" value="ECO:0007669"/>
    <property type="project" value="TreeGrafter"/>
</dbReference>
<dbReference type="GO" id="GO:0042383">
    <property type="term" value="C:sarcolemma"/>
    <property type="evidence" value="ECO:0007669"/>
    <property type="project" value="TreeGrafter"/>
</dbReference>
<accession>A0A6V7HIZ9</accession>
<dbReference type="PANTHER" id="PTHR12101:SF17">
    <property type="entry name" value="BLOOD VESSEL EPICARDIAL SUBSTANCE"/>
    <property type="match status" value="1"/>
</dbReference>
<protein>
    <recommendedName>
        <fullName evidence="9">POPDC1-3 domain-containing protein</fullName>
    </recommendedName>
</protein>
<dbReference type="OrthoDB" id="425611at2759"/>
<feature type="transmembrane region" description="Helical" evidence="8">
    <location>
        <begin position="161"/>
        <end position="181"/>
    </location>
</feature>
<evidence type="ECO:0000313" key="10">
    <source>
        <dbReference type="EMBL" id="CAD1479767.1"/>
    </source>
</evidence>
<feature type="region of interest" description="Disordered" evidence="7">
    <location>
        <begin position="35"/>
        <end position="70"/>
    </location>
</feature>
<dbReference type="PANTHER" id="PTHR12101">
    <property type="entry name" value="POPEYE DOMAIN CONTAINING PROTEIN"/>
    <property type="match status" value="1"/>
</dbReference>
<evidence type="ECO:0000313" key="11">
    <source>
        <dbReference type="Proteomes" id="UP000752696"/>
    </source>
</evidence>
<name>A0A6V7HIZ9_9HYME</name>
<gene>
    <name evidence="10" type="ORF">MHI_LOCUS878998</name>
</gene>
<keyword evidence="5 8" id="KW-1133">Transmembrane helix</keyword>
<feature type="region of interest" description="Disordered" evidence="7">
    <location>
        <begin position="394"/>
        <end position="419"/>
    </location>
</feature>
<comment type="subcellular location">
    <subcellularLocation>
        <location evidence="2">Cell membrane</location>
    </subcellularLocation>
    <subcellularLocation>
        <location evidence="1">Membrane</location>
        <topology evidence="1">Multi-pass membrane protein</topology>
    </subcellularLocation>
</comment>
<dbReference type="GO" id="GO:0051146">
    <property type="term" value="P:striated muscle cell differentiation"/>
    <property type="evidence" value="ECO:0007669"/>
    <property type="project" value="TreeGrafter"/>
</dbReference>
<evidence type="ECO:0000256" key="2">
    <source>
        <dbReference type="ARBA" id="ARBA00004236"/>
    </source>
</evidence>
<sequence>MDLSFKKSQKQTVRSKQQTVRLWLFQWKKVMARTTRSRRKMANTTDAPSPASSLLSSSTTAPFTSPTSTTYSTEGYTFNYTGLPSLDGYSLEDLNYTELWVDVWNSTEASNVTERLNTTVLSSGGGYCDEWEAAQHKLFQAANLFFAAAFLVPRSFKASVLALRTFLTAGFMLAALWAGITICALDAMLWCLALGLLNGIHSLILACRFLPPALSPELAELYLKLFKPYKVSKKHFQELAKEARILKLDSGQTYATEGVTPADERLSILLRGKLKVTCDGTHLHYIKAYQFVDSPEWEAMHENIDDVFQVTIRAEESSMYICWTRLKLLRVLRHRPLLKVVLNTLIGKDITSKLYALNEQLAGVAAASETTTSNPYRGVARSLSVDAVNTETAGRVRSTTWKAQRRHSNPRSDRSSPSRYSHQYWAPVVANHFPPTSPFTQGQNLGYTLLPQAAIQFSPPSRAPFLSHQPLTRQRDVRDAGMTVARRGGPCKRTTSVAVAAAFRLAPSRFPKRGFDPPVTLVRCVRHVAASSKRMRTVRTGLSSSSRSLEKCRVRDIFKDTDDTTH</sequence>
<dbReference type="GO" id="GO:0007507">
    <property type="term" value="P:heart development"/>
    <property type="evidence" value="ECO:0007669"/>
    <property type="project" value="TreeGrafter"/>
</dbReference>
<feature type="domain" description="POPDC1-3" evidence="9">
    <location>
        <begin position="134"/>
        <end position="360"/>
    </location>
</feature>
<evidence type="ECO:0000256" key="6">
    <source>
        <dbReference type="ARBA" id="ARBA00023136"/>
    </source>
</evidence>
<dbReference type="AlphaFoldDB" id="A0A6V7HIZ9"/>
<keyword evidence="6 8" id="KW-0472">Membrane</keyword>
<dbReference type="Pfam" id="PF04831">
    <property type="entry name" value="POPDC1-3"/>
    <property type="match status" value="1"/>
</dbReference>
<comment type="caution">
    <text evidence="10">The sequence shown here is derived from an EMBL/GenBank/DDBJ whole genome shotgun (WGS) entry which is preliminary data.</text>
</comment>
<evidence type="ECO:0000256" key="3">
    <source>
        <dbReference type="ARBA" id="ARBA00022475"/>
    </source>
</evidence>
<evidence type="ECO:0000259" key="9">
    <source>
        <dbReference type="Pfam" id="PF04831"/>
    </source>
</evidence>
<evidence type="ECO:0000256" key="7">
    <source>
        <dbReference type="SAM" id="MobiDB-lite"/>
    </source>
</evidence>
<dbReference type="InterPro" id="IPR055272">
    <property type="entry name" value="POPDC1-3_dom"/>
</dbReference>
<reference evidence="10" key="1">
    <citation type="submission" date="2020-07" db="EMBL/GenBank/DDBJ databases">
        <authorList>
            <person name="Nazaruddin N."/>
        </authorList>
    </citation>
    <scope>NUCLEOTIDE SEQUENCE</scope>
</reference>
<evidence type="ECO:0000256" key="5">
    <source>
        <dbReference type="ARBA" id="ARBA00022989"/>
    </source>
</evidence>
<dbReference type="InterPro" id="IPR006916">
    <property type="entry name" value="POPDC1-3"/>
</dbReference>
<feature type="compositionally biased region" description="Low complexity" evidence="7">
    <location>
        <begin position="47"/>
        <end position="70"/>
    </location>
</feature>
<organism evidence="10 11">
    <name type="scientific">Heterotrigona itama</name>
    <dbReference type="NCBI Taxonomy" id="395501"/>
    <lineage>
        <taxon>Eukaryota</taxon>
        <taxon>Metazoa</taxon>
        <taxon>Ecdysozoa</taxon>
        <taxon>Arthropoda</taxon>
        <taxon>Hexapoda</taxon>
        <taxon>Insecta</taxon>
        <taxon>Pterygota</taxon>
        <taxon>Neoptera</taxon>
        <taxon>Endopterygota</taxon>
        <taxon>Hymenoptera</taxon>
        <taxon>Apocrita</taxon>
        <taxon>Aculeata</taxon>
        <taxon>Apoidea</taxon>
        <taxon>Anthophila</taxon>
        <taxon>Apidae</taxon>
        <taxon>Heterotrigona</taxon>
    </lineage>
</organism>